<evidence type="ECO:0000256" key="13">
    <source>
        <dbReference type="PIRSR" id="PIRSR000239-1"/>
    </source>
</evidence>
<reference evidence="16" key="1">
    <citation type="submission" date="2017-01" db="EMBL/GenBank/DDBJ databases">
        <authorList>
            <person name="Varghese N."/>
            <person name="Submissions S."/>
        </authorList>
    </citation>
    <scope>NUCLEOTIDE SEQUENCE [LARGE SCALE GENOMIC DNA]</scope>
    <source>
        <strain evidence="16">UM1</strain>
    </source>
</reference>
<dbReference type="GO" id="GO:0008379">
    <property type="term" value="F:thioredoxin peroxidase activity"/>
    <property type="evidence" value="ECO:0007669"/>
    <property type="project" value="TreeGrafter"/>
</dbReference>
<evidence type="ECO:0000256" key="12">
    <source>
        <dbReference type="ARBA" id="ARBA00049091"/>
    </source>
</evidence>
<dbReference type="GO" id="GO:0005737">
    <property type="term" value="C:cytoplasm"/>
    <property type="evidence" value="ECO:0007669"/>
    <property type="project" value="TreeGrafter"/>
</dbReference>
<keyword evidence="5" id="KW-0049">Antioxidant</keyword>
<evidence type="ECO:0000256" key="4">
    <source>
        <dbReference type="ARBA" id="ARBA00022559"/>
    </source>
</evidence>
<keyword evidence="4" id="KW-0575">Peroxidase</keyword>
<dbReference type="EMBL" id="FTLW01000004">
    <property type="protein sequence ID" value="SIQ79388.1"/>
    <property type="molecule type" value="Genomic_DNA"/>
</dbReference>
<evidence type="ECO:0000256" key="1">
    <source>
        <dbReference type="ARBA" id="ARBA00003330"/>
    </source>
</evidence>
<name>A0A1N6VNR6_9GAMM</name>
<dbReference type="Pfam" id="PF00578">
    <property type="entry name" value="AhpC-TSA"/>
    <property type="match status" value="1"/>
</dbReference>
<dbReference type="CDD" id="cd03017">
    <property type="entry name" value="PRX_BCP"/>
    <property type="match status" value="1"/>
</dbReference>
<dbReference type="InterPro" id="IPR024706">
    <property type="entry name" value="Peroxiredoxin_AhpC-typ"/>
</dbReference>
<comment type="similarity">
    <text evidence="10">Belongs to the peroxiredoxin family. BCP/PrxQ subfamily.</text>
</comment>
<dbReference type="PIRSF" id="PIRSF000239">
    <property type="entry name" value="AHPC"/>
    <property type="match status" value="1"/>
</dbReference>
<evidence type="ECO:0000256" key="5">
    <source>
        <dbReference type="ARBA" id="ARBA00022862"/>
    </source>
</evidence>
<dbReference type="STRING" id="1604334.SAMN05421546_1831"/>
<comment type="subunit">
    <text evidence="2">Monomer.</text>
</comment>
<dbReference type="OrthoDB" id="9812811at2"/>
<accession>A0A1N6VNR6</accession>
<dbReference type="InterPro" id="IPR050924">
    <property type="entry name" value="Peroxiredoxin_BCP/PrxQ"/>
</dbReference>
<evidence type="ECO:0000259" key="14">
    <source>
        <dbReference type="PROSITE" id="PS51352"/>
    </source>
</evidence>
<dbReference type="GO" id="GO:0034599">
    <property type="term" value="P:cellular response to oxidative stress"/>
    <property type="evidence" value="ECO:0007669"/>
    <property type="project" value="TreeGrafter"/>
</dbReference>
<evidence type="ECO:0000256" key="3">
    <source>
        <dbReference type="ARBA" id="ARBA00013017"/>
    </source>
</evidence>
<keyword evidence="8" id="KW-0676">Redox-active center</keyword>
<dbReference type="PANTHER" id="PTHR42801">
    <property type="entry name" value="THIOREDOXIN-DEPENDENT PEROXIDE REDUCTASE"/>
    <property type="match status" value="1"/>
</dbReference>
<keyword evidence="6" id="KW-0560">Oxidoreductase</keyword>
<feature type="active site" description="Cysteine sulfenic acid (-SOH) intermediate; for peroxidase activity" evidence="13">
    <location>
        <position position="50"/>
    </location>
</feature>
<dbReference type="GO" id="GO:0045454">
    <property type="term" value="P:cell redox homeostasis"/>
    <property type="evidence" value="ECO:0007669"/>
    <property type="project" value="TreeGrafter"/>
</dbReference>
<dbReference type="PANTHER" id="PTHR42801:SF4">
    <property type="entry name" value="AHPC_TSA FAMILY PROTEIN"/>
    <property type="match status" value="1"/>
</dbReference>
<comment type="catalytic activity">
    <reaction evidence="12">
        <text>a hydroperoxide + [thioredoxin]-dithiol = an alcohol + [thioredoxin]-disulfide + H2O</text>
        <dbReference type="Rhea" id="RHEA:62620"/>
        <dbReference type="Rhea" id="RHEA-COMP:10698"/>
        <dbReference type="Rhea" id="RHEA-COMP:10700"/>
        <dbReference type="ChEBI" id="CHEBI:15377"/>
        <dbReference type="ChEBI" id="CHEBI:29950"/>
        <dbReference type="ChEBI" id="CHEBI:30879"/>
        <dbReference type="ChEBI" id="CHEBI:35924"/>
        <dbReference type="ChEBI" id="CHEBI:50058"/>
        <dbReference type="EC" id="1.11.1.24"/>
    </reaction>
</comment>
<dbReference type="InterPro" id="IPR036249">
    <property type="entry name" value="Thioredoxin-like_sf"/>
</dbReference>
<comment type="function">
    <text evidence="1">Thiol-specific peroxidase that catalyzes the reduction of hydrogen peroxide and organic hydroperoxides to water and alcohols, respectively. Plays a role in cell protection against oxidative stress by detoxifying peroxides and as sensor of hydrogen peroxide-mediated signaling events.</text>
</comment>
<dbReference type="FunFam" id="3.40.30.10:FF:000007">
    <property type="entry name" value="Thioredoxin-dependent thiol peroxidase"/>
    <property type="match status" value="1"/>
</dbReference>
<dbReference type="RefSeq" id="WP_076587473.1">
    <property type="nucleotide sequence ID" value="NZ_FTLW01000004.1"/>
</dbReference>
<dbReference type="AlphaFoldDB" id="A0A1N6VNR6"/>
<dbReference type="InterPro" id="IPR000866">
    <property type="entry name" value="AhpC/TSA"/>
</dbReference>
<dbReference type="EC" id="1.11.1.24" evidence="3"/>
<evidence type="ECO:0000256" key="10">
    <source>
        <dbReference type="ARBA" id="ARBA00038489"/>
    </source>
</evidence>
<dbReference type="InterPro" id="IPR013766">
    <property type="entry name" value="Thioredoxin_domain"/>
</dbReference>
<dbReference type="Proteomes" id="UP000241788">
    <property type="component" value="Unassembled WGS sequence"/>
</dbReference>
<keyword evidence="7" id="KW-1015">Disulfide bond</keyword>
<keyword evidence="16" id="KW-1185">Reference proteome</keyword>
<feature type="domain" description="Thioredoxin" evidence="14">
    <location>
        <begin position="4"/>
        <end position="161"/>
    </location>
</feature>
<evidence type="ECO:0000313" key="16">
    <source>
        <dbReference type="Proteomes" id="UP000241788"/>
    </source>
</evidence>
<dbReference type="Gene3D" id="3.40.30.10">
    <property type="entry name" value="Glutaredoxin"/>
    <property type="match status" value="1"/>
</dbReference>
<gene>
    <name evidence="15" type="ORF">SAMN05421546_1831</name>
</gene>
<protein>
    <recommendedName>
        <fullName evidence="3">thioredoxin-dependent peroxiredoxin</fullName>
        <ecNumber evidence="3">1.11.1.24</ecNumber>
    </recommendedName>
    <alternativeName>
        <fullName evidence="9">Thioredoxin peroxidase</fullName>
    </alternativeName>
    <alternativeName>
        <fullName evidence="11">Thioredoxin-dependent peroxiredoxin Bcp</fullName>
    </alternativeName>
</protein>
<dbReference type="SUPFAM" id="SSF52833">
    <property type="entry name" value="Thioredoxin-like"/>
    <property type="match status" value="1"/>
</dbReference>
<evidence type="ECO:0000256" key="7">
    <source>
        <dbReference type="ARBA" id="ARBA00023157"/>
    </source>
</evidence>
<evidence type="ECO:0000313" key="15">
    <source>
        <dbReference type="EMBL" id="SIQ79388.1"/>
    </source>
</evidence>
<dbReference type="PROSITE" id="PS51352">
    <property type="entry name" value="THIOREDOXIN_2"/>
    <property type="match status" value="1"/>
</dbReference>
<evidence type="ECO:0000256" key="8">
    <source>
        <dbReference type="ARBA" id="ARBA00023284"/>
    </source>
</evidence>
<organism evidence="15 16">
    <name type="scientific">Solilutibacter tolerans</name>
    <dbReference type="NCBI Taxonomy" id="1604334"/>
    <lineage>
        <taxon>Bacteria</taxon>
        <taxon>Pseudomonadati</taxon>
        <taxon>Pseudomonadota</taxon>
        <taxon>Gammaproteobacteria</taxon>
        <taxon>Lysobacterales</taxon>
        <taxon>Lysobacteraceae</taxon>
        <taxon>Solilutibacter</taxon>
    </lineage>
</organism>
<proteinExistence type="inferred from homology"/>
<evidence type="ECO:0000256" key="6">
    <source>
        <dbReference type="ARBA" id="ARBA00023002"/>
    </source>
</evidence>
<evidence type="ECO:0000256" key="11">
    <source>
        <dbReference type="ARBA" id="ARBA00042639"/>
    </source>
</evidence>
<sequence length="162" mass="17810">MTTPQTGKKLTAATLKLPLALGDGTSTTLAGYQGRWLVLYFYPKDSTPGCTTEGLDFNALLPKFGKLEADVLGVSKDSVRSHANFSSKQAFKFNLVSDADEKLCRAFGVIQMKKLYGREYEGIVRSTFLIDPEGRIAHIWQPVKVKDHAQAVLDALKDAQSQ</sequence>
<evidence type="ECO:0000256" key="9">
    <source>
        <dbReference type="ARBA" id="ARBA00032824"/>
    </source>
</evidence>
<evidence type="ECO:0000256" key="2">
    <source>
        <dbReference type="ARBA" id="ARBA00011245"/>
    </source>
</evidence>